<reference evidence="8 9" key="1">
    <citation type="submission" date="2020-07" db="EMBL/GenBank/DDBJ databases">
        <title>Sequencing the genomes of 1000 actinobacteria strains.</title>
        <authorList>
            <person name="Klenk H.-P."/>
        </authorList>
    </citation>
    <scope>NUCLEOTIDE SEQUENCE [LARGE SCALE GENOMIC DNA]</scope>
    <source>
        <strain evidence="8 9">DSM 26474</strain>
    </source>
</reference>
<dbReference type="InterPro" id="IPR020846">
    <property type="entry name" value="MFS_dom"/>
</dbReference>
<dbReference type="EMBL" id="JACCBM010000001">
    <property type="protein sequence ID" value="NYD68851.1"/>
    <property type="molecule type" value="Genomic_DNA"/>
</dbReference>
<feature type="region of interest" description="Disordered" evidence="5">
    <location>
        <begin position="457"/>
        <end position="479"/>
    </location>
</feature>
<feature type="transmembrane region" description="Helical" evidence="6">
    <location>
        <begin position="45"/>
        <end position="63"/>
    </location>
</feature>
<feature type="transmembrane region" description="Helical" evidence="6">
    <location>
        <begin position="262"/>
        <end position="286"/>
    </location>
</feature>
<evidence type="ECO:0000313" key="8">
    <source>
        <dbReference type="EMBL" id="NYD68851.1"/>
    </source>
</evidence>
<dbReference type="GO" id="GO:0005886">
    <property type="term" value="C:plasma membrane"/>
    <property type="evidence" value="ECO:0007669"/>
    <property type="project" value="UniProtKB-SubCell"/>
</dbReference>
<name>A0A852SKH7_9MICO</name>
<dbReference type="SUPFAM" id="SSF103473">
    <property type="entry name" value="MFS general substrate transporter"/>
    <property type="match status" value="1"/>
</dbReference>
<keyword evidence="4 6" id="KW-0472">Membrane</keyword>
<feature type="transmembrane region" description="Helical" evidence="6">
    <location>
        <begin position="163"/>
        <end position="183"/>
    </location>
</feature>
<feature type="transmembrane region" description="Helical" evidence="6">
    <location>
        <begin position="100"/>
        <end position="121"/>
    </location>
</feature>
<evidence type="ECO:0000256" key="5">
    <source>
        <dbReference type="SAM" id="MobiDB-lite"/>
    </source>
</evidence>
<comment type="caution">
    <text evidence="8">The sequence shown here is derived from an EMBL/GenBank/DDBJ whole genome shotgun (WGS) entry which is preliminary data.</text>
</comment>
<feature type="transmembrane region" description="Helical" evidence="6">
    <location>
        <begin position="394"/>
        <end position="416"/>
    </location>
</feature>
<dbReference type="Gene3D" id="1.20.1720.10">
    <property type="entry name" value="Multidrug resistance protein D"/>
    <property type="match status" value="1"/>
</dbReference>
<feature type="transmembrane region" description="Helical" evidence="6">
    <location>
        <begin position="352"/>
        <end position="374"/>
    </location>
</feature>
<proteinExistence type="predicted"/>
<dbReference type="InterPro" id="IPR036259">
    <property type="entry name" value="MFS_trans_sf"/>
</dbReference>
<dbReference type="AlphaFoldDB" id="A0A852SKH7"/>
<dbReference type="PANTHER" id="PTHR23501:SF197">
    <property type="entry name" value="COMD"/>
    <property type="match status" value="1"/>
</dbReference>
<feature type="transmembrane region" description="Helical" evidence="6">
    <location>
        <begin position="133"/>
        <end position="151"/>
    </location>
</feature>
<dbReference type="GO" id="GO:0022857">
    <property type="term" value="F:transmembrane transporter activity"/>
    <property type="evidence" value="ECO:0007669"/>
    <property type="project" value="InterPro"/>
</dbReference>
<evidence type="ECO:0000313" key="9">
    <source>
        <dbReference type="Proteomes" id="UP000549913"/>
    </source>
</evidence>
<dbReference type="PANTHER" id="PTHR23501">
    <property type="entry name" value="MAJOR FACILITATOR SUPERFAMILY"/>
    <property type="match status" value="1"/>
</dbReference>
<dbReference type="Proteomes" id="UP000549913">
    <property type="component" value="Unassembled WGS sequence"/>
</dbReference>
<dbReference type="RefSeq" id="WP_179546288.1">
    <property type="nucleotide sequence ID" value="NZ_BSEW01000001.1"/>
</dbReference>
<dbReference type="InterPro" id="IPR011701">
    <property type="entry name" value="MFS"/>
</dbReference>
<feature type="domain" description="Major facilitator superfamily (MFS) profile" evidence="7">
    <location>
        <begin position="9"/>
        <end position="455"/>
    </location>
</feature>
<accession>A0A852SKH7</accession>
<keyword evidence="2 6" id="KW-0812">Transmembrane</keyword>
<comment type="subcellular location">
    <subcellularLocation>
        <location evidence="1">Cell membrane</location>
        <topology evidence="1">Multi-pass membrane protein</topology>
    </subcellularLocation>
</comment>
<dbReference type="Gene3D" id="1.20.1250.20">
    <property type="entry name" value="MFS general substrate transporter like domains"/>
    <property type="match status" value="1"/>
</dbReference>
<dbReference type="Pfam" id="PF07690">
    <property type="entry name" value="MFS_1"/>
    <property type="match status" value="1"/>
</dbReference>
<dbReference type="PROSITE" id="PS50850">
    <property type="entry name" value="MFS"/>
    <property type="match status" value="1"/>
</dbReference>
<evidence type="ECO:0000256" key="3">
    <source>
        <dbReference type="ARBA" id="ARBA00022989"/>
    </source>
</evidence>
<keyword evidence="3 6" id="KW-1133">Transmembrane helix</keyword>
<feature type="transmembrane region" description="Helical" evidence="6">
    <location>
        <begin position="195"/>
        <end position="217"/>
    </location>
</feature>
<feature type="transmembrane region" description="Helical" evidence="6">
    <location>
        <begin position="75"/>
        <end position="94"/>
    </location>
</feature>
<feature type="transmembrane region" description="Helical" evidence="6">
    <location>
        <begin position="428"/>
        <end position="450"/>
    </location>
</feature>
<evidence type="ECO:0000256" key="2">
    <source>
        <dbReference type="ARBA" id="ARBA00022692"/>
    </source>
</evidence>
<keyword evidence="9" id="KW-1185">Reference proteome</keyword>
<sequence length="479" mass="49345">MSARRRGPALAALFIALFFAVASNTMVLTGLPQIIGDLDGSPLQYTWIVTTSLLVLALTTPVWGRLSERIPGTRLLMLALGLYLVGSIGAGSALDPWTIVACRVLIGAGAGGIVTLVQLIVTDLTTPKERPAFFGALGSITSVAAILAPALGGVIVDLGGWRWVFWSTAPVALIALVMVWRFAPSVVPQYSGRGRFDMAGTLTIAATVTAAMVALSLLQRMPVLALAVGVLSLMLLGLAVYVEHRAAQPLVPGALVRNRHLVLVLIASGVGGVAAFGTSVYLAMYFQTVRGATAGESGLLLIPLSVATLVASLLAGYVVTRTGRDRAVLVAGMSSIVVGYGMLAFLGRDTPMVFAVIAGAAVSLGVGAVGQQLVATGQRFLRRDQLAVGSSLILFLRSLATVLCLSGFGALLAFVASGTPASSAVLDGVRLVFVACLAVGAVGFAAVLALPSRREASAGEDLTPPRNEPETAVWSTTTE</sequence>
<evidence type="ECO:0000256" key="1">
    <source>
        <dbReference type="ARBA" id="ARBA00004651"/>
    </source>
</evidence>
<evidence type="ECO:0000256" key="6">
    <source>
        <dbReference type="SAM" id="Phobius"/>
    </source>
</evidence>
<gene>
    <name evidence="8" type="ORF">BJ984_000009</name>
</gene>
<organism evidence="8 9">
    <name type="scientific">Herbiconiux flava</name>
    <dbReference type="NCBI Taxonomy" id="881268"/>
    <lineage>
        <taxon>Bacteria</taxon>
        <taxon>Bacillati</taxon>
        <taxon>Actinomycetota</taxon>
        <taxon>Actinomycetes</taxon>
        <taxon>Micrococcales</taxon>
        <taxon>Microbacteriaceae</taxon>
        <taxon>Herbiconiux</taxon>
    </lineage>
</organism>
<feature type="transmembrane region" description="Helical" evidence="6">
    <location>
        <begin position="298"/>
        <end position="320"/>
    </location>
</feature>
<dbReference type="PRINTS" id="PR01036">
    <property type="entry name" value="TCRTETB"/>
</dbReference>
<evidence type="ECO:0000256" key="4">
    <source>
        <dbReference type="ARBA" id="ARBA00023136"/>
    </source>
</evidence>
<evidence type="ECO:0000259" key="7">
    <source>
        <dbReference type="PROSITE" id="PS50850"/>
    </source>
</evidence>
<feature type="transmembrane region" description="Helical" evidence="6">
    <location>
        <begin position="223"/>
        <end position="242"/>
    </location>
</feature>
<protein>
    <submittedName>
        <fullName evidence="8">MFS family permease</fullName>
    </submittedName>
</protein>
<feature type="transmembrane region" description="Helical" evidence="6">
    <location>
        <begin position="327"/>
        <end position="346"/>
    </location>
</feature>